<accession>A0A8A3PHH5</accession>
<evidence type="ECO:0000313" key="4">
    <source>
        <dbReference type="EMBL" id="QSZ34732.1"/>
    </source>
</evidence>
<dbReference type="OrthoDB" id="5418899at2759"/>
<evidence type="ECO:0000256" key="3">
    <source>
        <dbReference type="SAM" id="MobiDB-lite"/>
    </source>
</evidence>
<reference evidence="4" key="1">
    <citation type="submission" date="2020-10" db="EMBL/GenBank/DDBJ databases">
        <title>Genome Sequence of Monilinia vaccinii-corymbosi Sheds Light on Mummy Berry Disease Infection of Blueberry and Mating Type.</title>
        <authorList>
            <person name="Yow A.G."/>
            <person name="Zhang Y."/>
            <person name="Bansal K."/>
            <person name="Eacker S.M."/>
            <person name="Sullivan S."/>
            <person name="Liachko I."/>
            <person name="Cubeta M.A."/>
            <person name="Rollins J.A."/>
            <person name="Ashrafi H."/>
        </authorList>
    </citation>
    <scope>NUCLEOTIDE SEQUENCE</scope>
    <source>
        <strain evidence="4">RL-1</strain>
    </source>
</reference>
<dbReference type="PANTHER" id="PTHR37534">
    <property type="entry name" value="TRANSCRIPTIONAL ACTIVATOR PROTEIN UGA3"/>
    <property type="match status" value="1"/>
</dbReference>
<dbReference type="Proteomes" id="UP000672032">
    <property type="component" value="Chromosome 5"/>
</dbReference>
<gene>
    <name evidence="4" type="ORF">DSL72_007587</name>
</gene>
<dbReference type="AlphaFoldDB" id="A0A8A3PHH5"/>
<comment type="subcellular location">
    <subcellularLocation>
        <location evidence="1">Nucleus</location>
    </subcellularLocation>
</comment>
<evidence type="ECO:0008006" key="6">
    <source>
        <dbReference type="Google" id="ProtNLM"/>
    </source>
</evidence>
<proteinExistence type="predicted"/>
<evidence type="ECO:0000256" key="2">
    <source>
        <dbReference type="ARBA" id="ARBA00023242"/>
    </source>
</evidence>
<feature type="compositionally biased region" description="Polar residues" evidence="3">
    <location>
        <begin position="291"/>
        <end position="302"/>
    </location>
</feature>
<protein>
    <recommendedName>
        <fullName evidence="6">Transcription factor domain-containing protein</fullName>
    </recommendedName>
</protein>
<organism evidence="4 5">
    <name type="scientific">Monilinia vaccinii-corymbosi</name>
    <dbReference type="NCBI Taxonomy" id="61207"/>
    <lineage>
        <taxon>Eukaryota</taxon>
        <taxon>Fungi</taxon>
        <taxon>Dikarya</taxon>
        <taxon>Ascomycota</taxon>
        <taxon>Pezizomycotina</taxon>
        <taxon>Leotiomycetes</taxon>
        <taxon>Helotiales</taxon>
        <taxon>Sclerotiniaceae</taxon>
        <taxon>Monilinia</taxon>
    </lineage>
</organism>
<dbReference type="GO" id="GO:0000976">
    <property type="term" value="F:transcription cis-regulatory region binding"/>
    <property type="evidence" value="ECO:0007669"/>
    <property type="project" value="TreeGrafter"/>
</dbReference>
<name>A0A8A3PHH5_9HELO</name>
<evidence type="ECO:0000313" key="5">
    <source>
        <dbReference type="Proteomes" id="UP000672032"/>
    </source>
</evidence>
<sequence length="398" mass="43976">MNGGEDGLHGGKSGRLGAFYAYRNTFDESSVWVDVPRKVTFFNITDPYNVETSPEPELFIDSILPTTTMMDEASDGASNHPSFVEAPGLEALSTAATNNVEYMPQLSVPVQSSRGINTPQYSVNTLDFILNPTRAERHLSSPLDPSLRSLPRSNTFISDVDSVREHEVAFLLRHFGETVGQWMDLFDLGCYFAHHVPILAVSNPLLKYSVCAYAAKHLSRVGGRKAVVGGLVREQALMELYPNSEKVDWVYIGAKYYDRAISLLMEELSKSGGSDVPITPTIDEQLASPWNPGSPQSISSQANKRRRSSKPVHRDADETIAAAAILCVYEFLDNANVAWSRHLNGTKSLFDLAEREGMMPLHSPSPSTQGSHSFRTKPSVARRAIFWNFARQDFVAAC</sequence>
<dbReference type="GO" id="GO:0003700">
    <property type="term" value="F:DNA-binding transcription factor activity"/>
    <property type="evidence" value="ECO:0007669"/>
    <property type="project" value="TreeGrafter"/>
</dbReference>
<dbReference type="Pfam" id="PF11951">
    <property type="entry name" value="Fungal_trans_2"/>
    <property type="match status" value="1"/>
</dbReference>
<dbReference type="GO" id="GO:0045944">
    <property type="term" value="P:positive regulation of transcription by RNA polymerase II"/>
    <property type="evidence" value="ECO:0007669"/>
    <property type="project" value="TreeGrafter"/>
</dbReference>
<dbReference type="PANTHER" id="PTHR37534:SF9">
    <property type="entry name" value="ZN(II)2CYS6 TRANSCRIPTION FACTOR (EUROFUNG)"/>
    <property type="match status" value="1"/>
</dbReference>
<dbReference type="EMBL" id="CP063409">
    <property type="protein sequence ID" value="QSZ34732.1"/>
    <property type="molecule type" value="Genomic_DNA"/>
</dbReference>
<evidence type="ECO:0000256" key="1">
    <source>
        <dbReference type="ARBA" id="ARBA00004123"/>
    </source>
</evidence>
<keyword evidence="5" id="KW-1185">Reference proteome</keyword>
<dbReference type="GO" id="GO:0005634">
    <property type="term" value="C:nucleus"/>
    <property type="evidence" value="ECO:0007669"/>
    <property type="project" value="UniProtKB-SubCell"/>
</dbReference>
<feature type="region of interest" description="Disordered" evidence="3">
    <location>
        <begin position="281"/>
        <end position="314"/>
    </location>
</feature>
<keyword evidence="2" id="KW-0539">Nucleus</keyword>
<dbReference type="InterPro" id="IPR021858">
    <property type="entry name" value="Fun_TF"/>
</dbReference>